<sequence>RSLGQWLSSSGSDTGEKLSRKAFDGLEIPGYQTTVGHLVCCLGADLEETIPCEKLEKKSLLPRYLGRIKAMLRGQFGLCTGAELLLGIRSCQPADCP</sequence>
<dbReference type="Proteomes" id="UP000053958">
    <property type="component" value="Unassembled WGS sequence"/>
</dbReference>
<keyword evidence="2" id="KW-1185">Reference proteome</keyword>
<evidence type="ECO:0000313" key="2">
    <source>
        <dbReference type="Proteomes" id="UP000053958"/>
    </source>
</evidence>
<dbReference type="GeneID" id="25319706"/>
<name>A0A0F4YLX0_RASE3</name>
<dbReference type="EMBL" id="LASV01000436">
    <property type="protein sequence ID" value="KKA18613.1"/>
    <property type="molecule type" value="Genomic_DNA"/>
</dbReference>
<accession>A0A0F4YLX0</accession>
<protein>
    <submittedName>
        <fullName evidence="1">Uncharacterized protein</fullName>
    </submittedName>
</protein>
<dbReference type="RefSeq" id="XP_013325225.1">
    <property type="nucleotide sequence ID" value="XM_013469771.1"/>
</dbReference>
<feature type="non-terminal residue" evidence="1">
    <location>
        <position position="1"/>
    </location>
</feature>
<evidence type="ECO:0000313" key="1">
    <source>
        <dbReference type="EMBL" id="KKA18613.1"/>
    </source>
</evidence>
<comment type="caution">
    <text evidence="1">The sequence shown here is derived from an EMBL/GenBank/DDBJ whole genome shotgun (WGS) entry which is preliminary data.</text>
</comment>
<gene>
    <name evidence="1" type="ORF">T310_7434</name>
</gene>
<proteinExistence type="predicted"/>
<organism evidence="1 2">
    <name type="scientific">Rasamsonia emersonii (strain ATCC 16479 / CBS 393.64 / IMI 116815)</name>
    <dbReference type="NCBI Taxonomy" id="1408163"/>
    <lineage>
        <taxon>Eukaryota</taxon>
        <taxon>Fungi</taxon>
        <taxon>Dikarya</taxon>
        <taxon>Ascomycota</taxon>
        <taxon>Pezizomycotina</taxon>
        <taxon>Eurotiomycetes</taxon>
        <taxon>Eurotiomycetidae</taxon>
        <taxon>Eurotiales</taxon>
        <taxon>Trichocomaceae</taxon>
        <taxon>Rasamsonia</taxon>
    </lineage>
</organism>
<dbReference type="AlphaFoldDB" id="A0A0F4YLX0"/>
<reference evidence="1 2" key="1">
    <citation type="submission" date="2015-04" db="EMBL/GenBank/DDBJ databases">
        <authorList>
            <person name="Heijne W.H."/>
            <person name="Fedorova N.D."/>
            <person name="Nierman W.C."/>
            <person name="Vollebregt A.W."/>
            <person name="Zhao Z."/>
            <person name="Wu L."/>
            <person name="Kumar M."/>
            <person name="Stam H."/>
            <person name="van den Berg M.A."/>
            <person name="Pel H.J."/>
        </authorList>
    </citation>
    <scope>NUCLEOTIDE SEQUENCE [LARGE SCALE GENOMIC DNA]</scope>
    <source>
        <strain evidence="1 2">CBS 393.64</strain>
    </source>
</reference>